<gene>
    <name evidence="1" type="ORF">NMU03_07080</name>
</gene>
<name>A0ABY5I9B7_9FIRM</name>
<dbReference type="InterPro" id="IPR016195">
    <property type="entry name" value="Pol/histidinol_Pase-like"/>
</dbReference>
<evidence type="ECO:0000313" key="1">
    <source>
        <dbReference type="EMBL" id="UTY40530.1"/>
    </source>
</evidence>
<organism evidence="1 2">
    <name type="scientific">Allocoprobacillus halotolerans</name>
    <dbReference type="NCBI Taxonomy" id="2944914"/>
    <lineage>
        <taxon>Bacteria</taxon>
        <taxon>Bacillati</taxon>
        <taxon>Bacillota</taxon>
        <taxon>Erysipelotrichia</taxon>
        <taxon>Erysipelotrichales</taxon>
        <taxon>Erysipelotrichaceae</taxon>
        <taxon>Allocoprobacillus</taxon>
    </lineage>
</organism>
<protein>
    <submittedName>
        <fullName evidence="1">Uncharacterized protein</fullName>
    </submittedName>
</protein>
<dbReference type="Proteomes" id="UP001060112">
    <property type="component" value="Chromosome"/>
</dbReference>
<evidence type="ECO:0000313" key="2">
    <source>
        <dbReference type="Proteomes" id="UP001060112"/>
    </source>
</evidence>
<keyword evidence="2" id="KW-1185">Reference proteome</keyword>
<sequence length="64" mass="8031">MKEKYKDQIEVLVGFEIEYYEDQKDYLLKMKECCNYMIIGQHFRYVHGYNYDYFNNDEYLIVYA</sequence>
<proteinExistence type="predicted"/>
<accession>A0ABY5I9B7</accession>
<reference evidence="1" key="1">
    <citation type="submission" date="2022-07" db="EMBL/GenBank/DDBJ databases">
        <title>Faecal culturing of patients with breast cancer.</title>
        <authorList>
            <person name="Teng N.M.Y."/>
            <person name="Kiu R."/>
            <person name="Evans R."/>
            <person name="Baker D.J."/>
            <person name="Zenner C."/>
            <person name="Robinson S.D."/>
            <person name="Hall L.J."/>
        </authorList>
    </citation>
    <scope>NUCLEOTIDE SEQUENCE</scope>
    <source>
        <strain evidence="1">LH1062</strain>
    </source>
</reference>
<dbReference type="RefSeq" id="WP_290141955.1">
    <property type="nucleotide sequence ID" value="NZ_CP101620.1"/>
</dbReference>
<dbReference type="SUPFAM" id="SSF89550">
    <property type="entry name" value="PHP domain-like"/>
    <property type="match status" value="1"/>
</dbReference>
<dbReference type="EMBL" id="CP101620">
    <property type="protein sequence ID" value="UTY40530.1"/>
    <property type="molecule type" value="Genomic_DNA"/>
</dbReference>
<dbReference type="Gene3D" id="3.20.20.140">
    <property type="entry name" value="Metal-dependent hydrolases"/>
    <property type="match status" value="1"/>
</dbReference>